<proteinExistence type="inferred from homology"/>
<dbReference type="EMBL" id="MJAT01000022">
    <property type="protein sequence ID" value="OEH85357.1"/>
    <property type="molecule type" value="Genomic_DNA"/>
</dbReference>
<accession>A0A1E5L5D8</accession>
<keyword evidence="4" id="KW-1185">Reference proteome</keyword>
<sequence length="194" mass="22911">MLDIRKYLPEDQLALVFKKYEVAFDESHEQRVHSYATSLFHALIQDKQWADEKLALLQYCAYLHDIGHFIHENKHDKHTKYLIAHDHVFDCVPDRLRSMLAIIAGGHRKSISNKIREHTKDEQYIILQLAGILRIADAIDYTRESNIRIEDMYMDNHQFCIHLCGYPSPTVIKRISEKSALFREIFQSEIRVVF</sequence>
<evidence type="ECO:0000256" key="1">
    <source>
        <dbReference type="ARBA" id="ARBA00007125"/>
    </source>
</evidence>
<dbReference type="InterPro" id="IPR050273">
    <property type="entry name" value="GppA/Ppx_hydrolase"/>
</dbReference>
<dbReference type="OrthoDB" id="9814545at2"/>
<reference evidence="3 4" key="1">
    <citation type="submission" date="2016-09" db="EMBL/GenBank/DDBJ databases">
        <title>Desulfuribacillus arsenicus sp. nov., an obligately anaerobic, dissimilatory arsenic- and antimonate-reducing bacterium isolated from anoxic sediments.</title>
        <authorList>
            <person name="Abin C.A."/>
            <person name="Hollibaugh J.T."/>
        </authorList>
    </citation>
    <scope>NUCLEOTIDE SEQUENCE [LARGE SCALE GENOMIC DNA]</scope>
    <source>
        <strain evidence="3 4">MLFW-2</strain>
    </source>
</reference>
<organism evidence="3 4">
    <name type="scientific">Desulfuribacillus stibiiarsenatis</name>
    <dbReference type="NCBI Taxonomy" id="1390249"/>
    <lineage>
        <taxon>Bacteria</taxon>
        <taxon>Bacillati</taxon>
        <taxon>Bacillota</taxon>
        <taxon>Desulfuribacillia</taxon>
        <taxon>Desulfuribacillales</taxon>
        <taxon>Desulfuribacillaceae</taxon>
        <taxon>Desulfuribacillus</taxon>
    </lineage>
</organism>
<evidence type="ECO:0000313" key="3">
    <source>
        <dbReference type="EMBL" id="OEH85357.1"/>
    </source>
</evidence>
<dbReference type="InterPro" id="IPR048950">
    <property type="entry name" value="Ppx_GppA_C"/>
</dbReference>
<evidence type="ECO:0000313" key="4">
    <source>
        <dbReference type="Proteomes" id="UP000095255"/>
    </source>
</evidence>
<dbReference type="PANTHER" id="PTHR30005:SF0">
    <property type="entry name" value="RETROGRADE REGULATION PROTEIN 2"/>
    <property type="match status" value="1"/>
</dbReference>
<dbReference type="Pfam" id="PF21447">
    <property type="entry name" value="Ppx-GppA_III"/>
    <property type="match status" value="1"/>
</dbReference>
<comment type="similarity">
    <text evidence="1">Belongs to the GppA/Ppx family.</text>
</comment>
<gene>
    <name evidence="3" type="ORF">BHU72_04495</name>
</gene>
<dbReference type="SUPFAM" id="SSF109604">
    <property type="entry name" value="HD-domain/PDEase-like"/>
    <property type="match status" value="1"/>
</dbReference>
<dbReference type="Proteomes" id="UP000095255">
    <property type="component" value="Unassembled WGS sequence"/>
</dbReference>
<comment type="caution">
    <text evidence="3">The sequence shown here is derived from an EMBL/GenBank/DDBJ whole genome shotgun (WGS) entry which is preliminary data.</text>
</comment>
<dbReference type="AlphaFoldDB" id="A0A1E5L5D8"/>
<dbReference type="STRING" id="1390249.BHU72_04495"/>
<dbReference type="GO" id="GO:0006357">
    <property type="term" value="P:regulation of transcription by RNA polymerase II"/>
    <property type="evidence" value="ECO:0007669"/>
    <property type="project" value="TreeGrafter"/>
</dbReference>
<protein>
    <recommendedName>
        <fullName evidence="2">Ppx/GppA phosphatase C-terminal domain-containing protein</fullName>
    </recommendedName>
</protein>
<dbReference type="PANTHER" id="PTHR30005">
    <property type="entry name" value="EXOPOLYPHOSPHATASE"/>
    <property type="match status" value="1"/>
</dbReference>
<dbReference type="Gene3D" id="1.10.3210.10">
    <property type="entry name" value="Hypothetical protein af1432"/>
    <property type="match status" value="1"/>
</dbReference>
<dbReference type="RefSeq" id="WP_069702183.1">
    <property type="nucleotide sequence ID" value="NZ_MJAT01000022.1"/>
</dbReference>
<evidence type="ECO:0000259" key="2">
    <source>
        <dbReference type="Pfam" id="PF21447"/>
    </source>
</evidence>
<feature type="domain" description="Ppx/GppA phosphatase C-terminal" evidence="2">
    <location>
        <begin position="18"/>
        <end position="155"/>
    </location>
</feature>
<name>A0A1E5L5D8_9FIRM</name>